<evidence type="ECO:0000313" key="2">
    <source>
        <dbReference type="Proteomes" id="UP000653099"/>
    </source>
</evidence>
<gene>
    <name evidence="1" type="ORF">GCM10008995_21200</name>
</gene>
<dbReference type="AlphaFoldDB" id="A0A830ECK5"/>
<reference evidence="1" key="1">
    <citation type="journal article" date="2014" name="Int. J. Syst. Evol. Microbiol.">
        <title>Complete genome sequence of Corynebacterium casei LMG S-19264T (=DSM 44701T), isolated from a smear-ripened cheese.</title>
        <authorList>
            <consortium name="US DOE Joint Genome Institute (JGI-PGF)"/>
            <person name="Walter F."/>
            <person name="Albersmeier A."/>
            <person name="Kalinowski J."/>
            <person name="Ruckert C."/>
        </authorList>
    </citation>
    <scope>NUCLEOTIDE SEQUENCE</scope>
    <source>
        <strain evidence="1">JCM 14359</strain>
    </source>
</reference>
<sequence>MVVTFHTVTASATRDTGLEGHAVTWFECGGVLTGIDHLPGTLVTEDERVFDDNVPDTTVFVVVHVGAADTHFSYGDEDVVRAWRWSGSVLKLELVWFDQHRGSHMRICVIQVLINLADGTEPPWSAVSVPSREAGRDTPTRGR</sequence>
<proteinExistence type="predicted"/>
<protein>
    <submittedName>
        <fullName evidence="1">Uncharacterized protein</fullName>
    </submittedName>
</protein>
<dbReference type="Proteomes" id="UP000653099">
    <property type="component" value="Unassembled WGS sequence"/>
</dbReference>
<keyword evidence="2" id="KW-1185">Reference proteome</keyword>
<comment type="caution">
    <text evidence="1">The sequence shown here is derived from an EMBL/GenBank/DDBJ whole genome shotgun (WGS) entry which is preliminary data.</text>
</comment>
<reference evidence="1" key="2">
    <citation type="submission" date="2020-09" db="EMBL/GenBank/DDBJ databases">
        <authorList>
            <person name="Sun Q."/>
            <person name="Ohkuma M."/>
        </authorList>
    </citation>
    <scope>NUCLEOTIDE SEQUENCE</scope>
    <source>
        <strain evidence="1">JCM 14359</strain>
    </source>
</reference>
<evidence type="ECO:0000313" key="1">
    <source>
        <dbReference type="EMBL" id="GGJ11057.1"/>
    </source>
</evidence>
<organism evidence="1 2">
    <name type="scientific">Halobellus salinus</name>
    <dbReference type="NCBI Taxonomy" id="931585"/>
    <lineage>
        <taxon>Archaea</taxon>
        <taxon>Methanobacteriati</taxon>
        <taxon>Methanobacteriota</taxon>
        <taxon>Stenosarchaea group</taxon>
        <taxon>Halobacteria</taxon>
        <taxon>Halobacteriales</taxon>
        <taxon>Haloferacaceae</taxon>
        <taxon>Halobellus</taxon>
    </lineage>
</organism>
<dbReference type="EMBL" id="BMOC01000013">
    <property type="protein sequence ID" value="GGJ11057.1"/>
    <property type="molecule type" value="Genomic_DNA"/>
</dbReference>
<accession>A0A830ECK5</accession>
<name>A0A830ECK5_9EURY</name>